<feature type="region of interest" description="Disordered" evidence="1">
    <location>
        <begin position="79"/>
        <end position="150"/>
    </location>
</feature>
<gene>
    <name evidence="3" type="ORF">EW145_g4028</name>
</gene>
<reference evidence="3 4" key="1">
    <citation type="submission" date="2019-02" db="EMBL/GenBank/DDBJ databases">
        <title>Genome sequencing of the rare red list fungi Phellinidium pouzarii.</title>
        <authorList>
            <person name="Buettner E."/>
            <person name="Kellner H."/>
        </authorList>
    </citation>
    <scope>NUCLEOTIDE SEQUENCE [LARGE SCALE GENOMIC DNA]</scope>
    <source>
        <strain evidence="3 4">DSM 108285</strain>
    </source>
</reference>
<dbReference type="Proteomes" id="UP000308199">
    <property type="component" value="Unassembled WGS sequence"/>
</dbReference>
<keyword evidence="4" id="KW-1185">Reference proteome</keyword>
<dbReference type="EMBL" id="SGPK01000191">
    <property type="protein sequence ID" value="THH06525.1"/>
    <property type="molecule type" value="Genomic_DNA"/>
</dbReference>
<dbReference type="AlphaFoldDB" id="A0A4S4L583"/>
<feature type="signal peptide" evidence="2">
    <location>
        <begin position="1"/>
        <end position="19"/>
    </location>
</feature>
<sequence>MNKFLRLVALLAFVSAATAVPQGLAPSIEETKAVEHMFSKYSLPEPSVAVFARSIDYGAVPSAPALPLAVPVSLPVSPRQLHNADYGSGNGPTGNPQPDPAQTTSTPIQSPSPAVDGAKPTTAAGDSAANAQKRRDLVLFPSNDINYSQE</sequence>
<evidence type="ECO:0000256" key="1">
    <source>
        <dbReference type="SAM" id="MobiDB-lite"/>
    </source>
</evidence>
<comment type="caution">
    <text evidence="3">The sequence shown here is derived from an EMBL/GenBank/DDBJ whole genome shotgun (WGS) entry which is preliminary data.</text>
</comment>
<evidence type="ECO:0000313" key="4">
    <source>
        <dbReference type="Proteomes" id="UP000308199"/>
    </source>
</evidence>
<evidence type="ECO:0000256" key="2">
    <source>
        <dbReference type="SAM" id="SignalP"/>
    </source>
</evidence>
<keyword evidence="2" id="KW-0732">Signal</keyword>
<proteinExistence type="predicted"/>
<accession>A0A4S4L583</accession>
<feature type="chain" id="PRO_5020309681" evidence="2">
    <location>
        <begin position="20"/>
        <end position="150"/>
    </location>
</feature>
<evidence type="ECO:0000313" key="3">
    <source>
        <dbReference type="EMBL" id="THH06525.1"/>
    </source>
</evidence>
<name>A0A4S4L583_9AGAM</name>
<organism evidence="3 4">
    <name type="scientific">Phellinidium pouzarii</name>
    <dbReference type="NCBI Taxonomy" id="167371"/>
    <lineage>
        <taxon>Eukaryota</taxon>
        <taxon>Fungi</taxon>
        <taxon>Dikarya</taxon>
        <taxon>Basidiomycota</taxon>
        <taxon>Agaricomycotina</taxon>
        <taxon>Agaricomycetes</taxon>
        <taxon>Hymenochaetales</taxon>
        <taxon>Hymenochaetaceae</taxon>
        <taxon>Phellinidium</taxon>
    </lineage>
</organism>
<protein>
    <submittedName>
        <fullName evidence="3">Uncharacterized protein</fullName>
    </submittedName>
</protein>
<feature type="compositionally biased region" description="Polar residues" evidence="1">
    <location>
        <begin position="93"/>
        <end position="112"/>
    </location>
</feature>